<organism evidence="5 6">
    <name type="scientific">Oceanisphaera sediminis</name>
    <dbReference type="NCBI Taxonomy" id="981381"/>
    <lineage>
        <taxon>Bacteria</taxon>
        <taxon>Pseudomonadati</taxon>
        <taxon>Pseudomonadota</taxon>
        <taxon>Gammaproteobacteria</taxon>
        <taxon>Aeromonadales</taxon>
        <taxon>Aeromonadaceae</taxon>
        <taxon>Oceanisphaera</taxon>
    </lineage>
</organism>
<evidence type="ECO:0000256" key="2">
    <source>
        <dbReference type="ARBA" id="ARBA00023004"/>
    </source>
</evidence>
<dbReference type="SUPFAM" id="SSF46548">
    <property type="entry name" value="alpha-helical ferredoxin"/>
    <property type="match status" value="1"/>
</dbReference>
<evidence type="ECO:0000313" key="5">
    <source>
        <dbReference type="EMBL" id="GAA3712960.1"/>
    </source>
</evidence>
<comment type="caution">
    <text evidence="5">The sequence shown here is derived from an EMBL/GenBank/DDBJ whole genome shotgun (WGS) entry which is preliminary data.</text>
</comment>
<name>A0ABP7E1B3_9GAMM</name>
<dbReference type="PANTHER" id="PTHR40447:SF1">
    <property type="entry name" value="ANAEROBIC SULFITE REDUCTASE SUBUNIT A"/>
    <property type="match status" value="1"/>
</dbReference>
<protein>
    <submittedName>
        <fullName evidence="5">4Fe-4S dicluster domain-containing protein</fullName>
    </submittedName>
</protein>
<feature type="domain" description="4Fe-4S ferredoxin-type" evidence="4">
    <location>
        <begin position="249"/>
        <end position="279"/>
    </location>
</feature>
<dbReference type="Gene3D" id="1.10.1060.10">
    <property type="entry name" value="Alpha-helical ferredoxin"/>
    <property type="match status" value="1"/>
</dbReference>
<keyword evidence="2" id="KW-0408">Iron</keyword>
<accession>A0ABP7E1B3</accession>
<gene>
    <name evidence="5" type="ORF">GCM10022421_20260</name>
</gene>
<evidence type="ECO:0000256" key="1">
    <source>
        <dbReference type="ARBA" id="ARBA00022723"/>
    </source>
</evidence>
<feature type="domain" description="4Fe-4S ferredoxin-type" evidence="4">
    <location>
        <begin position="328"/>
        <end position="356"/>
    </location>
</feature>
<reference evidence="6" key="1">
    <citation type="journal article" date="2019" name="Int. J. Syst. Evol. Microbiol.">
        <title>The Global Catalogue of Microorganisms (GCM) 10K type strain sequencing project: providing services to taxonomists for standard genome sequencing and annotation.</title>
        <authorList>
            <consortium name="The Broad Institute Genomics Platform"/>
            <consortium name="The Broad Institute Genome Sequencing Center for Infectious Disease"/>
            <person name="Wu L."/>
            <person name="Ma J."/>
        </authorList>
    </citation>
    <scope>NUCLEOTIDE SEQUENCE [LARGE SCALE GENOMIC DNA]</scope>
    <source>
        <strain evidence="6">JCM 17329</strain>
    </source>
</reference>
<dbReference type="PROSITE" id="PS00198">
    <property type="entry name" value="4FE4S_FER_1"/>
    <property type="match status" value="2"/>
</dbReference>
<dbReference type="Pfam" id="PF17179">
    <property type="entry name" value="Fer4_22"/>
    <property type="match status" value="1"/>
</dbReference>
<dbReference type="InterPro" id="IPR017896">
    <property type="entry name" value="4Fe4S_Fe-S-bd"/>
</dbReference>
<dbReference type="PANTHER" id="PTHR40447">
    <property type="entry name" value="ANAEROBIC SULFITE REDUCTASE SUBUNIT A"/>
    <property type="match status" value="1"/>
</dbReference>
<proteinExistence type="predicted"/>
<evidence type="ECO:0000313" key="6">
    <source>
        <dbReference type="Proteomes" id="UP001501479"/>
    </source>
</evidence>
<evidence type="ECO:0000256" key="3">
    <source>
        <dbReference type="ARBA" id="ARBA00023014"/>
    </source>
</evidence>
<dbReference type="PROSITE" id="PS51379">
    <property type="entry name" value="4FE4S_FER_2"/>
    <property type="match status" value="2"/>
</dbReference>
<keyword evidence="3" id="KW-0411">Iron-sulfur</keyword>
<dbReference type="InterPro" id="IPR017900">
    <property type="entry name" value="4Fe4S_Fe_S_CS"/>
</dbReference>
<evidence type="ECO:0000259" key="4">
    <source>
        <dbReference type="PROSITE" id="PS51379"/>
    </source>
</evidence>
<keyword evidence="1" id="KW-0479">Metal-binding</keyword>
<dbReference type="RefSeq" id="WP_344964745.1">
    <property type="nucleotide sequence ID" value="NZ_BAABDS010000032.1"/>
</dbReference>
<dbReference type="Proteomes" id="UP001501479">
    <property type="component" value="Unassembled WGS sequence"/>
</dbReference>
<sequence length="376" mass="42094">MTRRLLAHRHLQRLHQALVQAGFEVIGPQVKDDAILFAPLNSIDQLPWGWQEQADAGAYRLQHDAGSRRAFAWNTGPQGLKPWLFKPQQTLWRADNTDQGLHFRAVEPQPRRLAVIGLRGCDLAALAIQDRHFLEGPYADPFYRAQRQQLLIVAVNCGRSASTCFCVSTGDGPEARSGFDLLLDELDNGYLLQIGSERGAAIAAQLPLQHASGAQVSEAKAWLAGARQQQRVMPSEAELVQLVERLDHPRWQQVAERCLACGNCTSVCPTCFCSKQESESDIRGRQAEQVQRWDSCFSEQHSYITGKVVRADIRHRYRQWLVHKLATWQQQFGRSGCVGCGRCIAWCPVAIDLVEEAQALLADKPLADKSQEDEHG</sequence>
<dbReference type="InterPro" id="IPR009051">
    <property type="entry name" value="Helical_ferredxn"/>
</dbReference>
<dbReference type="EMBL" id="BAABDS010000032">
    <property type="protein sequence ID" value="GAA3712960.1"/>
    <property type="molecule type" value="Genomic_DNA"/>
</dbReference>
<keyword evidence="6" id="KW-1185">Reference proteome</keyword>